<dbReference type="Pfam" id="PF18911">
    <property type="entry name" value="PKD_4"/>
    <property type="match status" value="5"/>
</dbReference>
<dbReference type="Pfam" id="PF00082">
    <property type="entry name" value="Peptidase_S8"/>
    <property type="match status" value="1"/>
</dbReference>
<dbReference type="GO" id="GO:0006508">
    <property type="term" value="P:proteolysis"/>
    <property type="evidence" value="ECO:0007669"/>
    <property type="project" value="UniProtKB-KW"/>
</dbReference>
<evidence type="ECO:0000256" key="4">
    <source>
        <dbReference type="ARBA" id="ARBA00022670"/>
    </source>
</evidence>
<accession>A0A7Z8P3K3</accession>
<dbReference type="PANTHER" id="PTHR43806">
    <property type="entry name" value="PEPTIDASE S8"/>
    <property type="match status" value="1"/>
</dbReference>
<comment type="similarity">
    <text evidence="2 7 8">Belongs to the peptidase S8 family.</text>
</comment>
<dbReference type="AlphaFoldDB" id="A0A7Z8P3K3"/>
<dbReference type="PROSITE" id="PS51892">
    <property type="entry name" value="SUBTILASE"/>
    <property type="match status" value="1"/>
</dbReference>
<evidence type="ECO:0000256" key="9">
    <source>
        <dbReference type="SAM" id="Phobius"/>
    </source>
</evidence>
<dbReference type="Proteomes" id="UP000319335">
    <property type="component" value="Unassembled WGS sequence"/>
</dbReference>
<evidence type="ECO:0000256" key="7">
    <source>
        <dbReference type="PROSITE-ProRule" id="PRU01240"/>
    </source>
</evidence>
<dbReference type="Pfam" id="PF22148">
    <property type="entry name" value="Fervidolysin_NPro-like"/>
    <property type="match status" value="1"/>
</dbReference>
<dbReference type="InterPro" id="IPR036852">
    <property type="entry name" value="Peptidase_S8/S53_dom_sf"/>
</dbReference>
<dbReference type="PRINTS" id="PR00723">
    <property type="entry name" value="SUBTILISIN"/>
</dbReference>
<keyword evidence="5 7" id="KW-0378">Hydrolase</keyword>
<feature type="active site" description="Charge relay system" evidence="7">
    <location>
        <position position="405"/>
    </location>
</feature>
<gene>
    <name evidence="11" type="ORF">FKV42_02075</name>
</gene>
<dbReference type="PANTHER" id="PTHR43806:SF11">
    <property type="entry name" value="CEREVISIN-RELATED"/>
    <property type="match status" value="1"/>
</dbReference>
<dbReference type="InterPro" id="IPR000209">
    <property type="entry name" value="Peptidase_S8/S53_dom"/>
</dbReference>
<name>A0A7Z8P3K3_9EURY</name>
<evidence type="ECO:0000313" key="11">
    <source>
        <dbReference type="EMBL" id="TQD28467.1"/>
    </source>
</evidence>
<dbReference type="GO" id="GO:0005576">
    <property type="term" value="C:extracellular region"/>
    <property type="evidence" value="ECO:0007669"/>
    <property type="project" value="UniProtKB-SubCell"/>
</dbReference>
<dbReference type="Gene3D" id="3.40.50.200">
    <property type="entry name" value="Peptidase S8/S53 domain"/>
    <property type="match status" value="1"/>
</dbReference>
<evidence type="ECO:0000256" key="8">
    <source>
        <dbReference type="RuleBase" id="RU003355"/>
    </source>
</evidence>
<proteinExistence type="inferred from homology"/>
<dbReference type="InterPro" id="IPR035986">
    <property type="entry name" value="PKD_dom_sf"/>
</dbReference>
<reference evidence="11 12" key="1">
    <citation type="submission" date="2019-06" db="EMBL/GenBank/DDBJ databases">
        <title>Draft genome sequence of Methanolobus vulcani B1d.</title>
        <authorList>
            <person name="Creighbaum A.J."/>
            <person name="Ticak T."/>
            <person name="Hariraju D."/>
            <person name="Arivett B.A."/>
            <person name="Ferguson D.J.Jr."/>
        </authorList>
    </citation>
    <scope>NUCLEOTIDE SEQUENCE [LARGE SCALE GENOMIC DNA]</scope>
    <source>
        <strain evidence="11 12">B1d</strain>
    </source>
</reference>
<feature type="transmembrane region" description="Helical" evidence="9">
    <location>
        <begin position="12"/>
        <end position="32"/>
    </location>
</feature>
<dbReference type="InterPro" id="IPR013783">
    <property type="entry name" value="Ig-like_fold"/>
</dbReference>
<feature type="domain" description="PKD" evidence="10">
    <location>
        <begin position="569"/>
        <end position="650"/>
    </location>
</feature>
<keyword evidence="6 7" id="KW-0720">Serine protease</keyword>
<dbReference type="SMART" id="SM00089">
    <property type="entry name" value="PKD"/>
    <property type="match status" value="5"/>
</dbReference>
<keyword evidence="9" id="KW-0812">Transmembrane</keyword>
<keyword evidence="9" id="KW-0472">Membrane</keyword>
<dbReference type="InterPro" id="IPR023827">
    <property type="entry name" value="Peptidase_S8_Asp-AS"/>
</dbReference>
<evidence type="ECO:0000256" key="3">
    <source>
        <dbReference type="ARBA" id="ARBA00022525"/>
    </source>
</evidence>
<dbReference type="CDD" id="cd07484">
    <property type="entry name" value="Peptidases_S8_Thermitase_like"/>
    <property type="match status" value="1"/>
</dbReference>
<evidence type="ECO:0000256" key="1">
    <source>
        <dbReference type="ARBA" id="ARBA00004613"/>
    </source>
</evidence>
<feature type="active site" description="Charge relay system" evidence="7">
    <location>
        <position position="227"/>
    </location>
</feature>
<dbReference type="InterPro" id="IPR023828">
    <property type="entry name" value="Peptidase_S8_Ser-AS"/>
</dbReference>
<evidence type="ECO:0000256" key="2">
    <source>
        <dbReference type="ARBA" id="ARBA00011073"/>
    </source>
</evidence>
<dbReference type="InterPro" id="IPR034084">
    <property type="entry name" value="Thermitase-like_dom"/>
</dbReference>
<dbReference type="InterPro" id="IPR050131">
    <property type="entry name" value="Peptidase_S8_subtilisin-like"/>
</dbReference>
<feature type="domain" description="PKD" evidence="10">
    <location>
        <begin position="656"/>
        <end position="723"/>
    </location>
</feature>
<feature type="active site" description="Charge relay system" evidence="7">
    <location>
        <position position="173"/>
    </location>
</feature>
<feature type="domain" description="PKD" evidence="10">
    <location>
        <begin position="761"/>
        <end position="826"/>
    </location>
</feature>
<evidence type="ECO:0000256" key="6">
    <source>
        <dbReference type="ARBA" id="ARBA00022825"/>
    </source>
</evidence>
<dbReference type="PROSITE" id="PS50093">
    <property type="entry name" value="PKD"/>
    <property type="match status" value="5"/>
</dbReference>
<keyword evidence="3" id="KW-0964">Secreted</keyword>
<dbReference type="InterPro" id="IPR022409">
    <property type="entry name" value="PKD/Chitinase_dom"/>
</dbReference>
<evidence type="ECO:0000256" key="5">
    <source>
        <dbReference type="ARBA" id="ARBA00022801"/>
    </source>
</evidence>
<dbReference type="InterPro" id="IPR015500">
    <property type="entry name" value="Peptidase_S8_subtilisin-rel"/>
</dbReference>
<dbReference type="PROSITE" id="PS00138">
    <property type="entry name" value="SUBTILASE_SER"/>
    <property type="match status" value="1"/>
</dbReference>
<keyword evidence="4 7" id="KW-0645">Protease</keyword>
<dbReference type="InterPro" id="IPR000601">
    <property type="entry name" value="PKD_dom"/>
</dbReference>
<evidence type="ECO:0000259" key="10">
    <source>
        <dbReference type="PROSITE" id="PS50093"/>
    </source>
</evidence>
<dbReference type="SUPFAM" id="SSF49299">
    <property type="entry name" value="PKD domain"/>
    <property type="match status" value="5"/>
</dbReference>
<organism evidence="11 12">
    <name type="scientific">Methanolobus vulcani</name>
    <dbReference type="NCBI Taxonomy" id="38026"/>
    <lineage>
        <taxon>Archaea</taxon>
        <taxon>Methanobacteriati</taxon>
        <taxon>Methanobacteriota</taxon>
        <taxon>Stenosarchaea group</taxon>
        <taxon>Methanomicrobia</taxon>
        <taxon>Methanosarcinales</taxon>
        <taxon>Methanosarcinaceae</taxon>
        <taxon>Methanolobus</taxon>
    </lineage>
</organism>
<keyword evidence="9" id="KW-1133">Transmembrane helix</keyword>
<comment type="subcellular location">
    <subcellularLocation>
        <location evidence="1">Secreted</location>
    </subcellularLocation>
</comment>
<evidence type="ECO:0000313" key="12">
    <source>
        <dbReference type="Proteomes" id="UP000319335"/>
    </source>
</evidence>
<dbReference type="CDD" id="cd00146">
    <property type="entry name" value="PKD"/>
    <property type="match status" value="5"/>
</dbReference>
<dbReference type="GO" id="GO:0004252">
    <property type="term" value="F:serine-type endopeptidase activity"/>
    <property type="evidence" value="ECO:0007669"/>
    <property type="project" value="UniProtKB-UniRule"/>
</dbReference>
<feature type="domain" description="PKD" evidence="10">
    <location>
        <begin position="852"/>
        <end position="912"/>
    </location>
</feature>
<dbReference type="InterPro" id="IPR054399">
    <property type="entry name" value="Fervidolysin-like_N_prodom"/>
</dbReference>
<dbReference type="PROSITE" id="PS00136">
    <property type="entry name" value="SUBTILASE_ASP"/>
    <property type="match status" value="1"/>
</dbReference>
<comment type="caution">
    <text evidence="11">The sequence shown here is derived from an EMBL/GenBank/DDBJ whole genome shotgun (WGS) entry which is preliminary data.</text>
</comment>
<sequence length="1017" mass="109220">MVVKLDRYIKTFFTLIAVSMMIIGTMAPAMAVSSKAYSFEDNLEIDVLDASDEQLYVPGEILVKFSPGVSEAKIKDINSKNGATVTYTSPYAGFKKLNIPKTKSVEEMVEIYSKNPNVEYAEPNYIASTFMVPNDPYYNLHQWNLDNDDYGGINMEAAWEISNGTGVIVAVLDTGVAYENLYEEVRFRNKYIEKLVYGLAPDLAETNFVQGHDFINNDEHPNDDEGHGTHVTGTIAQSTNNELGVAGVAYNCSIMPVKVLDSHGSGSYDDIANGIYYAADNGAQVISMSLGGNDSSTTLEDALEYAYNKNVTIVCSAGNEYNATIGGNYPSYPAAYDDYCIAVGATRYDENRSYYSSIGSYLDIAAPGGDLTVNQNGDSYGDGILQQTFGDDPTDFGYYFYQGTSMAAPHVSGVVALLLATPIPSEYDTNNNNEWEPAEISQRLYDTSDDIGAEGWDEEYGWGLLDAYAALNYVQPEQENQAPAAVMDMPYVAYIGETVNFNASDSTDPDGSIESYYWEFGDGTNATGMNVEHVYYDFNDYIVNLTVTDDKGATDTVTEPIAIIPPNEAPIAVMNIPGSTNVGEMVNFDASGSEDPDGGIMDYSWNFGDGSLGNGIIATYTYNIAGNYTVELTVTDYEGASNTTSASIAVIQPNRAPVAAMDMPSSAYIGETVNFNASGSTDPDGDILSFSWDFGDGSSTTGENVTYAYDDEGTYEVNLTVSDGELMDTITGFIEITVMPVNNPPDADAGGPYDPVNEGSTISFNGNDSVDSDGSIVSYQWDFGDGNTSEEMNPEYVYADNGTYTVTLTVTDDKGDTGTNTTDVTVNNGAPVVDAGEDLTAEKGTQVYFSGSFADLGAADTHTILWDFGDGNTILGSLTPTYTYALEGEYTVMLTVTDDDGGIGSDTINVTVYDPKTVYVNVEIEEPEVSKTAGKNVFAVATATITVTDANGYVGNASVIGHWEGLTSDTDTATTNDSGIATVESDLAKYLKGTDPDFNFHVDSAHVNGTLCTIVLQ</sequence>
<dbReference type="EMBL" id="VIAQ01000006">
    <property type="protein sequence ID" value="TQD28467.1"/>
    <property type="molecule type" value="Genomic_DNA"/>
</dbReference>
<keyword evidence="12" id="KW-1185">Reference proteome</keyword>
<protein>
    <submittedName>
        <fullName evidence="11">PKD domain-containing protein</fullName>
    </submittedName>
</protein>
<dbReference type="SUPFAM" id="SSF52743">
    <property type="entry name" value="Subtilisin-like"/>
    <property type="match status" value="1"/>
</dbReference>
<feature type="domain" description="PKD" evidence="10">
    <location>
        <begin position="482"/>
        <end position="563"/>
    </location>
</feature>
<dbReference type="Gene3D" id="2.60.40.10">
    <property type="entry name" value="Immunoglobulins"/>
    <property type="match status" value="5"/>
</dbReference>